<dbReference type="GO" id="GO:0006535">
    <property type="term" value="P:cysteine biosynthetic process from serine"/>
    <property type="evidence" value="ECO:0007669"/>
    <property type="project" value="InterPro"/>
</dbReference>
<accession>A0A432WTM8</accession>
<evidence type="ECO:0000256" key="3">
    <source>
        <dbReference type="ARBA" id="ARBA00023315"/>
    </source>
</evidence>
<dbReference type="SUPFAM" id="SSF51161">
    <property type="entry name" value="Trimeric LpxA-like enzymes"/>
    <property type="match status" value="1"/>
</dbReference>
<evidence type="ECO:0000256" key="1">
    <source>
        <dbReference type="ARBA" id="ARBA00007274"/>
    </source>
</evidence>
<dbReference type="InterPro" id="IPR005881">
    <property type="entry name" value="Ser_O-AcTrfase"/>
</dbReference>
<dbReference type="Pfam" id="PF00132">
    <property type="entry name" value="Hexapep"/>
    <property type="match status" value="1"/>
</dbReference>
<reference evidence="4 5" key="1">
    <citation type="journal article" date="2011" name="Front. Microbiol.">
        <title>Genomic signatures of strain selection and enhancement in Bacillus atrophaeus var. globigii, a historical biowarfare simulant.</title>
        <authorList>
            <person name="Gibbons H.S."/>
            <person name="Broomall S.M."/>
            <person name="McNew L.A."/>
            <person name="Daligault H."/>
            <person name="Chapman C."/>
            <person name="Bruce D."/>
            <person name="Karavis M."/>
            <person name="Krepps M."/>
            <person name="McGregor P.A."/>
            <person name="Hong C."/>
            <person name="Park K.H."/>
            <person name="Akmal A."/>
            <person name="Feldman A."/>
            <person name="Lin J.S."/>
            <person name="Chang W.E."/>
            <person name="Higgs B.W."/>
            <person name="Demirev P."/>
            <person name="Lindquist J."/>
            <person name="Liem A."/>
            <person name="Fochler E."/>
            <person name="Read T.D."/>
            <person name="Tapia R."/>
            <person name="Johnson S."/>
            <person name="Bishop-Lilly K.A."/>
            <person name="Detter C."/>
            <person name="Han C."/>
            <person name="Sozhamannan S."/>
            <person name="Rosenzweig C.N."/>
            <person name="Skowronski E.W."/>
        </authorList>
    </citation>
    <scope>NUCLEOTIDE SEQUENCE [LARGE SCALE GENOMIC DNA]</scope>
    <source>
        <strain evidence="4 5">AIT1</strain>
    </source>
</reference>
<dbReference type="RefSeq" id="WP_126758232.1">
    <property type="nucleotide sequence ID" value="NZ_PIPQ01000014.1"/>
</dbReference>
<dbReference type="EMBL" id="PIPQ01000014">
    <property type="protein sequence ID" value="RUO37098.1"/>
    <property type="molecule type" value="Genomic_DNA"/>
</dbReference>
<comment type="caution">
    <text evidence="4">The sequence shown here is derived from an EMBL/GenBank/DDBJ whole genome shotgun (WGS) entry which is preliminary data.</text>
</comment>
<dbReference type="PANTHER" id="PTHR42811">
    <property type="entry name" value="SERINE ACETYLTRANSFERASE"/>
    <property type="match status" value="1"/>
</dbReference>
<dbReference type="Proteomes" id="UP000286976">
    <property type="component" value="Unassembled WGS sequence"/>
</dbReference>
<protein>
    <submittedName>
        <fullName evidence="4">Serine acetyltransferase</fullName>
    </submittedName>
</protein>
<evidence type="ECO:0000313" key="4">
    <source>
        <dbReference type="EMBL" id="RUO37098.1"/>
    </source>
</evidence>
<evidence type="ECO:0000313" key="5">
    <source>
        <dbReference type="Proteomes" id="UP000286976"/>
    </source>
</evidence>
<dbReference type="OrthoDB" id="9815592at2"/>
<comment type="similarity">
    <text evidence="1">Belongs to the transferase hexapeptide repeat family.</text>
</comment>
<keyword evidence="2 4" id="KW-0808">Transferase</keyword>
<keyword evidence="3" id="KW-0012">Acyltransferase</keyword>
<gene>
    <name evidence="4" type="ORF">CWE15_11555</name>
</gene>
<dbReference type="AlphaFoldDB" id="A0A432WTM8"/>
<name>A0A432WTM8_9GAMM</name>
<dbReference type="Gene3D" id="2.160.10.10">
    <property type="entry name" value="Hexapeptide repeat proteins"/>
    <property type="match status" value="1"/>
</dbReference>
<dbReference type="InterPro" id="IPR001451">
    <property type="entry name" value="Hexapep"/>
</dbReference>
<sequence>MKKIKRFFFDVNVRFVLLLRLMFWARLNRVKFISAMVNNYLVKNYGCFIGNGATIDVSVKFPHPTGIIIGAGAVISERCTIFQQVTLGGRISGDAQKGNYPILSPGVVVYSGAKIIGNVTIGENSIIGANSVVNKDVPPNTIVAGVPAKVIRDV</sequence>
<dbReference type="GO" id="GO:0009001">
    <property type="term" value="F:serine O-acetyltransferase activity"/>
    <property type="evidence" value="ECO:0007669"/>
    <property type="project" value="InterPro"/>
</dbReference>
<dbReference type="GO" id="GO:0005737">
    <property type="term" value="C:cytoplasm"/>
    <property type="evidence" value="ECO:0007669"/>
    <property type="project" value="InterPro"/>
</dbReference>
<proteinExistence type="inferred from homology"/>
<dbReference type="InterPro" id="IPR045304">
    <property type="entry name" value="LbH_SAT"/>
</dbReference>
<organism evidence="4 5">
    <name type="scientific">Aliidiomarina taiwanensis</name>
    <dbReference type="NCBI Taxonomy" id="946228"/>
    <lineage>
        <taxon>Bacteria</taxon>
        <taxon>Pseudomonadati</taxon>
        <taxon>Pseudomonadota</taxon>
        <taxon>Gammaproteobacteria</taxon>
        <taxon>Alteromonadales</taxon>
        <taxon>Idiomarinaceae</taxon>
        <taxon>Aliidiomarina</taxon>
    </lineage>
</organism>
<evidence type="ECO:0000256" key="2">
    <source>
        <dbReference type="ARBA" id="ARBA00022679"/>
    </source>
</evidence>
<dbReference type="CDD" id="cd03354">
    <property type="entry name" value="LbH_SAT"/>
    <property type="match status" value="1"/>
</dbReference>
<keyword evidence="5" id="KW-1185">Reference proteome</keyword>
<dbReference type="PIRSF" id="PIRSF000441">
    <property type="entry name" value="CysE"/>
    <property type="match status" value="1"/>
</dbReference>
<dbReference type="InterPro" id="IPR011004">
    <property type="entry name" value="Trimer_LpxA-like_sf"/>
</dbReference>